<organism evidence="2 3">
    <name type="scientific">Amycolatopsis vastitatis</name>
    <dbReference type="NCBI Taxonomy" id="1905142"/>
    <lineage>
        <taxon>Bacteria</taxon>
        <taxon>Bacillati</taxon>
        <taxon>Actinomycetota</taxon>
        <taxon>Actinomycetes</taxon>
        <taxon>Pseudonocardiales</taxon>
        <taxon>Pseudonocardiaceae</taxon>
        <taxon>Amycolatopsis</taxon>
    </lineage>
</organism>
<evidence type="ECO:0000313" key="2">
    <source>
        <dbReference type="EMBL" id="OXM63543.1"/>
    </source>
</evidence>
<evidence type="ECO:0000256" key="1">
    <source>
        <dbReference type="SAM" id="MobiDB-lite"/>
    </source>
</evidence>
<keyword evidence="3" id="KW-1185">Reference proteome</keyword>
<comment type="caution">
    <text evidence="2">The sequence shown here is derived from an EMBL/GenBank/DDBJ whole genome shotgun (WGS) entry which is preliminary data.</text>
</comment>
<name>A0A229SXP9_9PSEU</name>
<dbReference type="Proteomes" id="UP000215199">
    <property type="component" value="Unassembled WGS sequence"/>
</dbReference>
<feature type="region of interest" description="Disordered" evidence="1">
    <location>
        <begin position="260"/>
        <end position="314"/>
    </location>
</feature>
<feature type="compositionally biased region" description="Low complexity" evidence="1">
    <location>
        <begin position="261"/>
        <end position="274"/>
    </location>
</feature>
<evidence type="ECO:0000313" key="3">
    <source>
        <dbReference type="Proteomes" id="UP000215199"/>
    </source>
</evidence>
<proteinExistence type="predicted"/>
<feature type="compositionally biased region" description="Low complexity" evidence="1">
    <location>
        <begin position="283"/>
        <end position="293"/>
    </location>
</feature>
<protein>
    <submittedName>
        <fullName evidence="2">Uncharacterized protein</fullName>
    </submittedName>
</protein>
<accession>A0A229SXP9</accession>
<dbReference type="RefSeq" id="WP_093951051.1">
    <property type="nucleotide sequence ID" value="NZ_NMUL01000033.1"/>
</dbReference>
<dbReference type="AlphaFoldDB" id="A0A229SXP9"/>
<feature type="compositionally biased region" description="Low complexity" evidence="1">
    <location>
        <begin position="302"/>
        <end position="314"/>
    </location>
</feature>
<gene>
    <name evidence="2" type="ORF">CF165_30560</name>
</gene>
<dbReference type="EMBL" id="NMUL01000033">
    <property type="protein sequence ID" value="OXM63543.1"/>
    <property type="molecule type" value="Genomic_DNA"/>
</dbReference>
<reference evidence="3" key="1">
    <citation type="submission" date="2017-07" db="EMBL/GenBank/DDBJ databases">
        <title>Comparative genome mining reveals phylogenetic distribution patterns of secondary metabolites in Amycolatopsis.</title>
        <authorList>
            <person name="Adamek M."/>
            <person name="Alanjary M."/>
            <person name="Sales-Ortells H."/>
            <person name="Goodfellow M."/>
            <person name="Bull A.T."/>
            <person name="Kalinowski J."/>
            <person name="Ziemert N."/>
        </authorList>
    </citation>
    <scope>NUCLEOTIDE SEQUENCE [LARGE SCALE GENOMIC DNA]</scope>
    <source>
        <strain evidence="3">H5</strain>
    </source>
</reference>
<dbReference type="OrthoDB" id="3669724at2"/>
<sequence length="479" mass="48746">MAGALKVTFTPDRLTLGPGESADLEVTIQNASRVVEHFGTSVVGLPRDDLFSAEPAVMKLRPMETGVVRLRVSVPDHGGMVAGAYALGVLVRSPYQREVSRCEELPLDVRPAPGLALGVQPEIVTGGKNGLYVLNLANEGNTPLAVALAGRDQENRVGFEFRPREVYLEPGTSTGAEVVVRADPPLTGQEARRALTLRAHAGDVEAERPVTFLQRPRIAGGLLRVATVAAGVAVLAGAALGGALLIRSGKETPAAQVAPLSQPAAPGGAPSAPGGSPPPSPSAPSSSSAAQPSSSPPPSQSSPPQSSAASTATPSGARLVDFSRLPDGSPPGNRIISGDLYAAKGVKLSADTQNAPTGCKDATAVALRTAGSFGSFLTSSGQAGADVCNTDPVRVDFTAPAHWVRVSFTGSPATTSYTLTAQLDDGSTQQVAATVQAGNVVFEAPAGTSVASVTFGHTNPDPTAKEFTAIKSLSYTAAQ</sequence>